<protein>
    <submittedName>
        <fullName evidence="7">DNA-binding transcriptional regulator, MocR family, contains an aminotransferase domain</fullName>
    </submittedName>
</protein>
<dbReference type="PROSITE" id="PS50949">
    <property type="entry name" value="HTH_GNTR"/>
    <property type="match status" value="1"/>
</dbReference>
<dbReference type="PANTHER" id="PTHR46577">
    <property type="entry name" value="HTH-TYPE TRANSCRIPTIONAL REGULATORY PROTEIN GABR"/>
    <property type="match status" value="1"/>
</dbReference>
<evidence type="ECO:0000256" key="3">
    <source>
        <dbReference type="ARBA" id="ARBA00023015"/>
    </source>
</evidence>
<keyword evidence="2" id="KW-0663">Pyridoxal phosphate</keyword>
<dbReference type="InterPro" id="IPR015424">
    <property type="entry name" value="PyrdxlP-dep_Trfase"/>
</dbReference>
<evidence type="ECO:0000256" key="4">
    <source>
        <dbReference type="ARBA" id="ARBA00023125"/>
    </source>
</evidence>
<dbReference type="InterPro" id="IPR015422">
    <property type="entry name" value="PyrdxlP-dep_Trfase_small"/>
</dbReference>
<dbReference type="PANTHER" id="PTHR46577:SF1">
    <property type="entry name" value="HTH-TYPE TRANSCRIPTIONAL REGULATORY PROTEIN GABR"/>
    <property type="match status" value="1"/>
</dbReference>
<dbReference type="EMBL" id="FNZQ01000004">
    <property type="protein sequence ID" value="SEL28922.1"/>
    <property type="molecule type" value="Genomic_DNA"/>
</dbReference>
<dbReference type="InterPro" id="IPR036390">
    <property type="entry name" value="WH_DNA-bd_sf"/>
</dbReference>
<dbReference type="InterPro" id="IPR036388">
    <property type="entry name" value="WH-like_DNA-bd_sf"/>
</dbReference>
<proteinExistence type="inferred from homology"/>
<dbReference type="InterPro" id="IPR015421">
    <property type="entry name" value="PyrdxlP-dep_Trfase_major"/>
</dbReference>
<evidence type="ECO:0000313" key="8">
    <source>
        <dbReference type="Proteomes" id="UP000199283"/>
    </source>
</evidence>
<name>A0A1H7NZE0_9RHOB</name>
<dbReference type="Gene3D" id="1.10.10.10">
    <property type="entry name" value="Winged helix-like DNA-binding domain superfamily/Winged helix DNA-binding domain"/>
    <property type="match status" value="1"/>
</dbReference>
<comment type="similarity">
    <text evidence="1">In the C-terminal section; belongs to the class-I pyridoxal-phosphate-dependent aminotransferase family.</text>
</comment>
<dbReference type="AlphaFoldDB" id="A0A1H7NZE0"/>
<dbReference type="OrthoDB" id="9804020at2"/>
<dbReference type="InterPro" id="IPR000524">
    <property type="entry name" value="Tscrpt_reg_HTH_GntR"/>
</dbReference>
<gene>
    <name evidence="7" type="ORF">SAMN04488526_2363</name>
</gene>
<dbReference type="SUPFAM" id="SSF53383">
    <property type="entry name" value="PLP-dependent transferases"/>
    <property type="match status" value="1"/>
</dbReference>
<dbReference type="SMART" id="SM00345">
    <property type="entry name" value="HTH_GNTR"/>
    <property type="match status" value="1"/>
</dbReference>
<dbReference type="InterPro" id="IPR051446">
    <property type="entry name" value="HTH_trans_reg/aminotransferase"/>
</dbReference>
<accession>A0A1H7NZE0</accession>
<keyword evidence="5" id="KW-0804">Transcription</keyword>
<dbReference type="SUPFAM" id="SSF46785">
    <property type="entry name" value="Winged helix' DNA-binding domain"/>
    <property type="match status" value="1"/>
</dbReference>
<sequence length="481" mass="51855">MNTIPDTNVIQVSFGEDSRPKYAVLESAVRAAIDRGALPPGTRLPPVRELAWKIGVTPGTVARAYSRLTDKGILSAAVGRGTYVAEPVSARPAPLIADVIEDMIEVDSIPHRTGGDSYEVNLFSPHLPAKGQHLLIRKLLAQVAENPPSGMMHYPSRGGAQAAREGVLAWLDNTPLGPVSESDIVLTHGGQSAIFQVLQTVLTGSKPTVLVEALSYPGFRRAAQALRANVVPVAMDRHGIVPEALAEAAQGCDAQVLCTSPEVHNPTCIFTPETRRLEIVEVARAHNLQIMEDDCYRMGRSQAACYRRLAPERGWYVSSIAKTVTPALRFGFAIAPGDWTPALRRSAEHGYFGLGTPLTDLAGLLLPHPDLPGQSAAARAEVNRYIQTAANHLGGYDLNWRMDVPFLWLTLPGGWRAGAFCQAAAGRGVRIRAAEEFAARDDHTPHAVRLAINAGVSLTSFEAAIRRLRDLLDNPSERIGV</sequence>
<dbReference type="RefSeq" id="WP_092762977.1">
    <property type="nucleotide sequence ID" value="NZ_FNZQ01000004.1"/>
</dbReference>
<evidence type="ECO:0000256" key="5">
    <source>
        <dbReference type="ARBA" id="ARBA00023163"/>
    </source>
</evidence>
<keyword evidence="7" id="KW-0032">Aminotransferase</keyword>
<dbReference type="Gene3D" id="3.90.1150.10">
    <property type="entry name" value="Aspartate Aminotransferase, domain 1"/>
    <property type="match status" value="1"/>
</dbReference>
<evidence type="ECO:0000313" key="7">
    <source>
        <dbReference type="EMBL" id="SEL28922.1"/>
    </source>
</evidence>
<keyword evidence="3" id="KW-0805">Transcription regulation</keyword>
<keyword evidence="4 7" id="KW-0238">DNA-binding</keyword>
<dbReference type="Pfam" id="PF00155">
    <property type="entry name" value="Aminotran_1_2"/>
    <property type="match status" value="1"/>
</dbReference>
<dbReference type="GO" id="GO:0030170">
    <property type="term" value="F:pyridoxal phosphate binding"/>
    <property type="evidence" value="ECO:0007669"/>
    <property type="project" value="InterPro"/>
</dbReference>
<evidence type="ECO:0000259" key="6">
    <source>
        <dbReference type="PROSITE" id="PS50949"/>
    </source>
</evidence>
<organism evidence="7 8">
    <name type="scientific">Jannaschia helgolandensis</name>
    <dbReference type="NCBI Taxonomy" id="188906"/>
    <lineage>
        <taxon>Bacteria</taxon>
        <taxon>Pseudomonadati</taxon>
        <taxon>Pseudomonadota</taxon>
        <taxon>Alphaproteobacteria</taxon>
        <taxon>Rhodobacterales</taxon>
        <taxon>Roseobacteraceae</taxon>
        <taxon>Jannaschia</taxon>
    </lineage>
</organism>
<feature type="domain" description="HTH gntR-type" evidence="6">
    <location>
        <begin position="19"/>
        <end position="87"/>
    </location>
</feature>
<dbReference type="GO" id="GO:0003677">
    <property type="term" value="F:DNA binding"/>
    <property type="evidence" value="ECO:0007669"/>
    <property type="project" value="UniProtKB-KW"/>
</dbReference>
<dbReference type="Gene3D" id="3.40.640.10">
    <property type="entry name" value="Type I PLP-dependent aspartate aminotransferase-like (Major domain)"/>
    <property type="match status" value="1"/>
</dbReference>
<dbReference type="Pfam" id="PF00392">
    <property type="entry name" value="GntR"/>
    <property type="match status" value="1"/>
</dbReference>
<dbReference type="CDD" id="cd00609">
    <property type="entry name" value="AAT_like"/>
    <property type="match status" value="1"/>
</dbReference>
<keyword evidence="7" id="KW-0808">Transferase</keyword>
<evidence type="ECO:0000256" key="2">
    <source>
        <dbReference type="ARBA" id="ARBA00022898"/>
    </source>
</evidence>
<evidence type="ECO:0000256" key="1">
    <source>
        <dbReference type="ARBA" id="ARBA00005384"/>
    </source>
</evidence>
<dbReference type="Proteomes" id="UP000199283">
    <property type="component" value="Unassembled WGS sequence"/>
</dbReference>
<dbReference type="STRING" id="188906.SAMN04488526_2363"/>
<dbReference type="GO" id="GO:0003700">
    <property type="term" value="F:DNA-binding transcription factor activity"/>
    <property type="evidence" value="ECO:0007669"/>
    <property type="project" value="InterPro"/>
</dbReference>
<keyword evidence="8" id="KW-1185">Reference proteome</keyword>
<reference evidence="7 8" key="1">
    <citation type="submission" date="2016-10" db="EMBL/GenBank/DDBJ databases">
        <authorList>
            <person name="de Groot N.N."/>
        </authorList>
    </citation>
    <scope>NUCLEOTIDE SEQUENCE [LARGE SCALE GENOMIC DNA]</scope>
    <source>
        <strain evidence="7 8">DSM 14858</strain>
    </source>
</reference>
<dbReference type="CDD" id="cd07377">
    <property type="entry name" value="WHTH_GntR"/>
    <property type="match status" value="1"/>
</dbReference>
<dbReference type="GO" id="GO:0008483">
    <property type="term" value="F:transaminase activity"/>
    <property type="evidence" value="ECO:0007669"/>
    <property type="project" value="UniProtKB-KW"/>
</dbReference>
<dbReference type="InterPro" id="IPR004839">
    <property type="entry name" value="Aminotransferase_I/II_large"/>
</dbReference>